<dbReference type="GO" id="GO:0016709">
    <property type="term" value="F:oxidoreductase activity, acting on paired donors, with incorporation or reduction of molecular oxygen, NAD(P)H as one donor, and incorporation of one atom of oxygen"/>
    <property type="evidence" value="ECO:0007669"/>
    <property type="project" value="UniProtKB-ARBA"/>
</dbReference>
<keyword evidence="6" id="KW-0503">Monooxygenase</keyword>
<reference evidence="6" key="1">
    <citation type="submission" date="2023-03" db="EMBL/GenBank/DDBJ databases">
        <title>Draft genome sequence of a Mycolicibacterium mageritense strain H4_3_1 isolated from a hybrid biological-inorganic system reactor.</title>
        <authorList>
            <person name="Feng X."/>
            <person name="Kazama D."/>
            <person name="Sato K."/>
            <person name="Kobayashi H."/>
        </authorList>
    </citation>
    <scope>NUCLEOTIDE SEQUENCE</scope>
    <source>
        <strain evidence="6">H4_3_1</strain>
    </source>
</reference>
<gene>
    <name evidence="6" type="primary">tetX_1</name>
    <name evidence="6" type="ORF">hbim_02221</name>
</gene>
<dbReference type="InterPro" id="IPR050641">
    <property type="entry name" value="RIFMO-like"/>
</dbReference>
<name>A0AAI8XN02_MYCME</name>
<comment type="cofactor">
    <cofactor evidence="1">
        <name>FAD</name>
        <dbReference type="ChEBI" id="CHEBI:57692"/>
    </cofactor>
</comment>
<evidence type="ECO:0000259" key="5">
    <source>
        <dbReference type="Pfam" id="PF01494"/>
    </source>
</evidence>
<evidence type="ECO:0000256" key="4">
    <source>
        <dbReference type="SAM" id="MobiDB-lite"/>
    </source>
</evidence>
<sequence length="474" mass="50980">MTVLIVGAGPTGLTLACDLARNGVPFRIVDKAGGVFNGSRAKGLQPRTLEVFDDLGVIDAVLAGGEPFPQFRLYRGHDVVWERSVSEMLGAPALTASDAVPYPDPWLIPQWRTEEILCARLAVLGGRVEWDTEIRTLTQDLTGVSAHTDDGVIRADYLIACDGGRSTVRKTLGVGFEGNTLQTESTLIGDVRAAGLDGRFCHMLTGGGDVGQRFSLWNLPDSDHYQFVVSMAPDELPALTLEAVQQLCVQRSGRTDIRLHDLRWISLYRVNTRMVDRYQVGRVILAGDAAHVHSSAGGQGLNTGVQDAYNLGWKLAAVYAGADPSLLETYTSERMPVAAQVLGLSTLLHEQNFRGGNGTPAIHQLDITYRDGPLAQDDRRQRGRLRAGDRAPDGFSAAGDRLFDVFRGTHHTLLAFDAPVPQLGIPAVTVSPGAGYDVTPGTYVLVRPDGYIGAISESADTVARYLGGARHAAV</sequence>
<dbReference type="AlphaFoldDB" id="A0AAI8XN02"/>
<keyword evidence="3" id="KW-0274">FAD</keyword>
<dbReference type="EMBL" id="AP027452">
    <property type="protein sequence ID" value="BDY28288.1"/>
    <property type="molecule type" value="Genomic_DNA"/>
</dbReference>
<dbReference type="Pfam" id="PF01494">
    <property type="entry name" value="FAD_binding_3"/>
    <property type="match status" value="1"/>
</dbReference>
<organism evidence="6 7">
    <name type="scientific">Mycolicibacterium mageritense</name>
    <name type="common">Mycobacterium mageritense</name>
    <dbReference type="NCBI Taxonomy" id="53462"/>
    <lineage>
        <taxon>Bacteria</taxon>
        <taxon>Bacillati</taxon>
        <taxon>Actinomycetota</taxon>
        <taxon>Actinomycetes</taxon>
        <taxon>Mycobacteriales</taxon>
        <taxon>Mycobacteriaceae</taxon>
        <taxon>Mycolicibacterium</taxon>
    </lineage>
</organism>
<dbReference type="PRINTS" id="PR00420">
    <property type="entry name" value="RNGMNOXGNASE"/>
</dbReference>
<dbReference type="SUPFAM" id="SSF51905">
    <property type="entry name" value="FAD/NAD(P)-binding domain"/>
    <property type="match status" value="1"/>
</dbReference>
<feature type="region of interest" description="Disordered" evidence="4">
    <location>
        <begin position="373"/>
        <end position="392"/>
    </location>
</feature>
<evidence type="ECO:0000313" key="7">
    <source>
        <dbReference type="Proteomes" id="UP001241092"/>
    </source>
</evidence>
<protein>
    <submittedName>
        <fullName evidence="6">Flavin-dependent monooxygenase</fullName>
        <ecNumber evidence="6">1.14.13.231</ecNumber>
    </submittedName>
</protein>
<feature type="domain" description="FAD-binding" evidence="5">
    <location>
        <begin position="2"/>
        <end position="342"/>
    </location>
</feature>
<keyword evidence="6" id="KW-0560">Oxidoreductase</keyword>
<evidence type="ECO:0000256" key="1">
    <source>
        <dbReference type="ARBA" id="ARBA00001974"/>
    </source>
</evidence>
<dbReference type="PANTHER" id="PTHR43004:SF19">
    <property type="entry name" value="BINDING MONOOXYGENASE, PUTATIVE (JCVI)-RELATED"/>
    <property type="match status" value="1"/>
</dbReference>
<evidence type="ECO:0000313" key="6">
    <source>
        <dbReference type="EMBL" id="BDY28288.1"/>
    </source>
</evidence>
<evidence type="ECO:0000256" key="3">
    <source>
        <dbReference type="ARBA" id="ARBA00022827"/>
    </source>
</evidence>
<dbReference type="EC" id="1.14.13.231" evidence="6"/>
<dbReference type="NCBIfam" id="NF004832">
    <property type="entry name" value="PRK06184.1"/>
    <property type="match status" value="1"/>
</dbReference>
<dbReference type="InterPro" id="IPR036188">
    <property type="entry name" value="FAD/NAD-bd_sf"/>
</dbReference>
<dbReference type="Proteomes" id="UP001241092">
    <property type="component" value="Chromosome"/>
</dbReference>
<dbReference type="PANTHER" id="PTHR43004">
    <property type="entry name" value="TRK SYSTEM POTASSIUM UPTAKE PROTEIN"/>
    <property type="match status" value="1"/>
</dbReference>
<dbReference type="Gene3D" id="3.50.50.60">
    <property type="entry name" value="FAD/NAD(P)-binding domain"/>
    <property type="match status" value="1"/>
</dbReference>
<dbReference type="GO" id="GO:0071949">
    <property type="term" value="F:FAD binding"/>
    <property type="evidence" value="ECO:0007669"/>
    <property type="project" value="InterPro"/>
</dbReference>
<dbReference type="Gene3D" id="3.40.30.120">
    <property type="match status" value="1"/>
</dbReference>
<accession>A0AAI8XN02</accession>
<dbReference type="Gene3D" id="3.30.70.2450">
    <property type="match status" value="1"/>
</dbReference>
<dbReference type="InterPro" id="IPR002938">
    <property type="entry name" value="FAD-bd"/>
</dbReference>
<evidence type="ECO:0000256" key="2">
    <source>
        <dbReference type="ARBA" id="ARBA00022630"/>
    </source>
</evidence>
<feature type="compositionally biased region" description="Basic and acidic residues" evidence="4">
    <location>
        <begin position="376"/>
        <end position="392"/>
    </location>
</feature>
<proteinExistence type="predicted"/>
<dbReference type="RefSeq" id="WP_276823978.1">
    <property type="nucleotide sequence ID" value="NZ_AP027452.1"/>
</dbReference>
<keyword evidence="2" id="KW-0285">Flavoprotein</keyword>